<dbReference type="Proteomes" id="UP000030686">
    <property type="component" value="Unassembled WGS sequence"/>
</dbReference>
<organism evidence="2 3">
    <name type="scientific">Penicillium roqueforti (strain FM164)</name>
    <dbReference type="NCBI Taxonomy" id="1365484"/>
    <lineage>
        <taxon>Eukaryota</taxon>
        <taxon>Fungi</taxon>
        <taxon>Dikarya</taxon>
        <taxon>Ascomycota</taxon>
        <taxon>Pezizomycotina</taxon>
        <taxon>Eurotiomycetes</taxon>
        <taxon>Eurotiomycetidae</taxon>
        <taxon>Eurotiales</taxon>
        <taxon>Aspergillaceae</taxon>
        <taxon>Penicillium</taxon>
    </lineage>
</organism>
<dbReference type="OrthoDB" id="2993351at2759"/>
<evidence type="ECO:0000256" key="1">
    <source>
        <dbReference type="SAM" id="MobiDB-lite"/>
    </source>
</evidence>
<evidence type="ECO:0000313" key="2">
    <source>
        <dbReference type="EMBL" id="CDM33261.1"/>
    </source>
</evidence>
<gene>
    <name evidence="2" type="ORF">PROQFM164_S02g003413</name>
</gene>
<sequence>MDQRFEGNGRDESASSAENARASREFSASNLARMTDSEILKQTLSQKSVILTASSFGRLSQTASSRPDLQQLNQIGAGLQGAIFEQVGKPLALKKESPGNEKLPSNLYHEYKIHCDVSAAFEHYQSTNGGIHVPKPFELISRKENSGFWDKILPKTPEDHRVPGNLVIMERILPLPKVVRKALISQFCAPEQHLDSAGMEALLNHPENKHCLIRIYLGKENGTINHEIPLRNFPLCLESMEQVGVETLPFANAMGKAYATLHWAAAVNGDDVEFVLGTSVIDAQEHGPDFQYRAVQLYLLDFGQCEAVDLNQDPGVVYQAFKGAMVTGDNKRFIPHYLRSPTLFTAFRQGYIETGNFILSDKRLKDKFNMEDFMQKYEEYAEDFL</sequence>
<name>W6QB70_PENRF</name>
<proteinExistence type="predicted"/>
<dbReference type="AlphaFoldDB" id="W6QB70"/>
<reference evidence="2" key="1">
    <citation type="journal article" date="2014" name="Nat. Commun.">
        <title>Multiple recent horizontal transfers of a large genomic region in cheese making fungi.</title>
        <authorList>
            <person name="Cheeseman K."/>
            <person name="Ropars J."/>
            <person name="Renault P."/>
            <person name="Dupont J."/>
            <person name="Gouzy J."/>
            <person name="Branca A."/>
            <person name="Abraham A.L."/>
            <person name="Ceppi M."/>
            <person name="Conseiller E."/>
            <person name="Debuchy R."/>
            <person name="Malagnac F."/>
            <person name="Goarin A."/>
            <person name="Silar P."/>
            <person name="Lacoste S."/>
            <person name="Sallet E."/>
            <person name="Bensimon A."/>
            <person name="Giraud T."/>
            <person name="Brygoo Y."/>
        </authorList>
    </citation>
    <scope>NUCLEOTIDE SEQUENCE [LARGE SCALE GENOMIC DNA]</scope>
    <source>
        <strain evidence="2">FM164</strain>
    </source>
</reference>
<feature type="compositionally biased region" description="Low complexity" evidence="1">
    <location>
        <begin position="14"/>
        <end position="26"/>
    </location>
</feature>
<accession>W6QB70</accession>
<evidence type="ECO:0000313" key="3">
    <source>
        <dbReference type="Proteomes" id="UP000030686"/>
    </source>
</evidence>
<feature type="compositionally biased region" description="Basic and acidic residues" evidence="1">
    <location>
        <begin position="1"/>
        <end position="13"/>
    </location>
</feature>
<keyword evidence="3" id="KW-1185">Reference proteome</keyword>
<dbReference type="PANTHER" id="PTHR40780">
    <property type="entry name" value="DUF3669 DOMAIN-CONTAINING PROTEIN"/>
    <property type="match status" value="1"/>
</dbReference>
<dbReference type="EMBL" id="HG792016">
    <property type="protein sequence ID" value="CDM33261.1"/>
    <property type="molecule type" value="Genomic_DNA"/>
</dbReference>
<protein>
    <submittedName>
        <fullName evidence="2">Genomic scaffold, ProqFM164S02</fullName>
    </submittedName>
</protein>
<dbReference type="PANTHER" id="PTHR40780:SF2">
    <property type="entry name" value="DUF3669 DOMAIN-CONTAINING PROTEIN"/>
    <property type="match status" value="1"/>
</dbReference>
<feature type="region of interest" description="Disordered" evidence="1">
    <location>
        <begin position="1"/>
        <end position="26"/>
    </location>
</feature>